<dbReference type="Proteomes" id="UP000006346">
    <property type="component" value="Chromosome"/>
</dbReference>
<evidence type="ECO:0000256" key="1">
    <source>
        <dbReference type="SAM" id="Phobius"/>
    </source>
</evidence>
<reference evidence="3" key="1">
    <citation type="submission" date="2011-11" db="EMBL/GenBank/DDBJ databases">
        <title>Complete sequence of Desulfosporosinus orientis DSM 765.</title>
        <authorList>
            <person name="Lucas S."/>
            <person name="Han J."/>
            <person name="Lapidus A."/>
            <person name="Cheng J.-F."/>
            <person name="Goodwin L."/>
            <person name="Pitluck S."/>
            <person name="Peters L."/>
            <person name="Ovchinnikova G."/>
            <person name="Teshima H."/>
            <person name="Detter J.C."/>
            <person name="Han C."/>
            <person name="Tapia R."/>
            <person name="Land M."/>
            <person name="Hauser L."/>
            <person name="Kyrpides N."/>
            <person name="Ivanova N."/>
            <person name="Pagani I."/>
            <person name="Pester M."/>
            <person name="Spring S."/>
            <person name="Ollivier B."/>
            <person name="Rattei T."/>
            <person name="Klenk H.-P."/>
            <person name="Wagner M."/>
            <person name="Loy A."/>
            <person name="Woyke T."/>
        </authorList>
    </citation>
    <scope>NUCLEOTIDE SEQUENCE [LARGE SCALE GENOMIC DNA]</scope>
    <source>
        <strain evidence="3">ATCC 19365 / DSM 765 / NCIMB 8382 / VKM B-1628</strain>
    </source>
</reference>
<gene>
    <name evidence="2" type="ordered locus">Desor_3256</name>
</gene>
<accession>G7WBK1</accession>
<protein>
    <submittedName>
        <fullName evidence="2">Uncharacterized protein</fullName>
    </submittedName>
</protein>
<name>G7WBK1_DESOD</name>
<reference evidence="2 3" key="2">
    <citation type="journal article" date="2012" name="J. Bacteriol.">
        <title>Complete genome sequences of Desulfosporosinus orientis DSM765T, Desulfosporosinus youngiae DSM17734T, Desulfosporosinus meridiei DSM13257T, and Desulfosporosinus acidiphilus DSM22704T.</title>
        <authorList>
            <person name="Pester M."/>
            <person name="Brambilla E."/>
            <person name="Alazard D."/>
            <person name="Rattei T."/>
            <person name="Weinmaier T."/>
            <person name="Han J."/>
            <person name="Lucas S."/>
            <person name="Lapidus A."/>
            <person name="Cheng J.F."/>
            <person name="Goodwin L."/>
            <person name="Pitluck S."/>
            <person name="Peters L."/>
            <person name="Ovchinnikova G."/>
            <person name="Teshima H."/>
            <person name="Detter J.C."/>
            <person name="Han C.S."/>
            <person name="Tapia R."/>
            <person name="Land M.L."/>
            <person name="Hauser L."/>
            <person name="Kyrpides N.C."/>
            <person name="Ivanova N.N."/>
            <person name="Pagani I."/>
            <person name="Huntmann M."/>
            <person name="Wei C.L."/>
            <person name="Davenport K.W."/>
            <person name="Daligault H."/>
            <person name="Chain P.S."/>
            <person name="Chen A."/>
            <person name="Mavromatis K."/>
            <person name="Markowitz V."/>
            <person name="Szeto E."/>
            <person name="Mikhailova N."/>
            <person name="Pati A."/>
            <person name="Wagner M."/>
            <person name="Woyke T."/>
            <person name="Ollivier B."/>
            <person name="Klenk H.P."/>
            <person name="Spring S."/>
            <person name="Loy A."/>
        </authorList>
    </citation>
    <scope>NUCLEOTIDE SEQUENCE [LARGE SCALE GENOMIC DNA]</scope>
    <source>
        <strain evidence="3">ATCC 19365 / DSM 765 / NCIMB 8382 / VKM B-1628</strain>
    </source>
</reference>
<proteinExistence type="predicted"/>
<dbReference type="EMBL" id="CP003108">
    <property type="protein sequence ID" value="AET68759.1"/>
    <property type="molecule type" value="Genomic_DNA"/>
</dbReference>
<keyword evidence="1" id="KW-1133">Transmembrane helix</keyword>
<sequence>MSIVLGVLRSVFFLAVALYIYYFTRRKQHDVVIQMWFAIIVGMFASLAIQLVNVSIGKLSWSSIQISFILLTGILIYSVWKAMTELKKRRVK</sequence>
<dbReference type="HOGENOM" id="CLU_2408485_0_0_9"/>
<dbReference type="OrthoDB" id="1799121at2"/>
<keyword evidence="3" id="KW-1185">Reference proteome</keyword>
<feature type="transmembrane region" description="Helical" evidence="1">
    <location>
        <begin position="36"/>
        <end position="56"/>
    </location>
</feature>
<keyword evidence="1" id="KW-0472">Membrane</keyword>
<organism evidence="2 3">
    <name type="scientific">Desulfosporosinus orientis (strain ATCC 19365 / DSM 765 / NCIMB 8382 / VKM B-1628 / Singapore I)</name>
    <name type="common">Desulfotomaculum orientis</name>
    <dbReference type="NCBI Taxonomy" id="768706"/>
    <lineage>
        <taxon>Bacteria</taxon>
        <taxon>Bacillati</taxon>
        <taxon>Bacillota</taxon>
        <taxon>Clostridia</taxon>
        <taxon>Eubacteriales</taxon>
        <taxon>Desulfitobacteriaceae</taxon>
        <taxon>Desulfosporosinus</taxon>
    </lineage>
</organism>
<evidence type="ECO:0000313" key="2">
    <source>
        <dbReference type="EMBL" id="AET68759.1"/>
    </source>
</evidence>
<feature type="transmembrane region" description="Helical" evidence="1">
    <location>
        <begin position="62"/>
        <end position="80"/>
    </location>
</feature>
<evidence type="ECO:0000313" key="3">
    <source>
        <dbReference type="Proteomes" id="UP000006346"/>
    </source>
</evidence>
<dbReference type="PATRIC" id="fig|768706.3.peg.3282"/>
<feature type="transmembrane region" description="Helical" evidence="1">
    <location>
        <begin position="6"/>
        <end position="24"/>
    </location>
</feature>
<dbReference type="AlphaFoldDB" id="G7WBK1"/>
<keyword evidence="1" id="KW-0812">Transmembrane</keyword>
<dbReference type="STRING" id="768706.Desor_3256"/>
<dbReference type="KEGG" id="dor:Desor_3256"/>